<sequence>MTYTNYSYVYIVCAVVALKIGLLIFWICRRANLAENRRRTIIVRQIHAPQQVPYENLGNSPASEWQGPYPQVAPAGVTVVTNPKMDQPPSYSESVSGVQGPKY</sequence>
<evidence type="ECO:0000256" key="2">
    <source>
        <dbReference type="SAM" id="Phobius"/>
    </source>
</evidence>
<feature type="region of interest" description="Disordered" evidence="1">
    <location>
        <begin position="83"/>
        <end position="103"/>
    </location>
</feature>
<feature type="transmembrane region" description="Helical" evidence="2">
    <location>
        <begin position="6"/>
        <end position="28"/>
    </location>
</feature>
<keyword evidence="2" id="KW-1133">Transmembrane helix</keyword>
<gene>
    <name evidence="3" type="ORF">HOLleu_12504</name>
</gene>
<organism evidence="3 4">
    <name type="scientific">Holothuria leucospilota</name>
    <name type="common">Black long sea cucumber</name>
    <name type="synonym">Mertensiothuria leucospilota</name>
    <dbReference type="NCBI Taxonomy" id="206669"/>
    <lineage>
        <taxon>Eukaryota</taxon>
        <taxon>Metazoa</taxon>
        <taxon>Echinodermata</taxon>
        <taxon>Eleutherozoa</taxon>
        <taxon>Echinozoa</taxon>
        <taxon>Holothuroidea</taxon>
        <taxon>Aspidochirotacea</taxon>
        <taxon>Aspidochirotida</taxon>
        <taxon>Holothuriidae</taxon>
        <taxon>Holothuria</taxon>
    </lineage>
</organism>
<comment type="caution">
    <text evidence="3">The sequence shown here is derived from an EMBL/GenBank/DDBJ whole genome shotgun (WGS) entry which is preliminary data.</text>
</comment>
<evidence type="ECO:0000256" key="1">
    <source>
        <dbReference type="SAM" id="MobiDB-lite"/>
    </source>
</evidence>
<evidence type="ECO:0000313" key="3">
    <source>
        <dbReference type="EMBL" id="KAJ8041632.1"/>
    </source>
</evidence>
<proteinExistence type="predicted"/>
<keyword evidence="2" id="KW-0812">Transmembrane</keyword>
<keyword evidence="2" id="KW-0472">Membrane</keyword>
<keyword evidence="4" id="KW-1185">Reference proteome</keyword>
<dbReference type="Proteomes" id="UP001152320">
    <property type="component" value="Chromosome 5"/>
</dbReference>
<reference evidence="3" key="1">
    <citation type="submission" date="2021-10" db="EMBL/GenBank/DDBJ databases">
        <title>Tropical sea cucumber genome reveals ecological adaptation and Cuvierian tubules defense mechanism.</title>
        <authorList>
            <person name="Chen T."/>
        </authorList>
    </citation>
    <scope>NUCLEOTIDE SEQUENCE</scope>
    <source>
        <strain evidence="3">Nanhai2018</strain>
        <tissue evidence="3">Muscle</tissue>
    </source>
</reference>
<name>A0A9Q1CB15_HOLLE</name>
<evidence type="ECO:0000313" key="4">
    <source>
        <dbReference type="Proteomes" id="UP001152320"/>
    </source>
</evidence>
<protein>
    <submittedName>
        <fullName evidence="3">Uncharacterized protein</fullName>
    </submittedName>
</protein>
<accession>A0A9Q1CB15</accession>
<dbReference type="EMBL" id="JAIZAY010000005">
    <property type="protein sequence ID" value="KAJ8041632.1"/>
    <property type="molecule type" value="Genomic_DNA"/>
</dbReference>
<dbReference type="AlphaFoldDB" id="A0A9Q1CB15"/>